<protein>
    <recommendedName>
        <fullName evidence="5 13">ADP-ribosylation factor-like protein 2-binding protein</fullName>
        <shortName evidence="13">ARF-like 2-binding protein</shortName>
    </recommendedName>
</protein>
<dbReference type="Ensembl" id="ENSLCNT00005015459.1">
    <property type="protein sequence ID" value="ENSLCNP00005013825.1"/>
    <property type="gene ID" value="ENSLCNG00005009072.1"/>
</dbReference>
<sequence length="83" mass="9929">MDAPREESFVLSFSSTSNAEFDAVIGYLQDFIMDDEFQLLQRKSMDKYYQEFEDTEENKLTYVPIFNKCMSLLEKYIEEQLLE</sequence>
<dbReference type="GO" id="GO:0005634">
    <property type="term" value="C:nucleus"/>
    <property type="evidence" value="ECO:0007669"/>
    <property type="project" value="UniProtKB-SubCell"/>
</dbReference>
<evidence type="ECO:0000256" key="2">
    <source>
        <dbReference type="ARBA" id="ARBA00004123"/>
    </source>
</evidence>
<reference evidence="15" key="1">
    <citation type="submission" date="2025-08" db="UniProtKB">
        <authorList>
            <consortium name="Ensembl"/>
        </authorList>
    </citation>
    <scope>IDENTIFICATION</scope>
</reference>
<evidence type="ECO:0000256" key="6">
    <source>
        <dbReference type="ARBA" id="ARBA00022490"/>
    </source>
</evidence>
<dbReference type="GO" id="GO:0005813">
    <property type="term" value="C:centrosome"/>
    <property type="evidence" value="ECO:0007669"/>
    <property type="project" value="UniProtKB-SubCell"/>
</dbReference>
<dbReference type="GO" id="GO:0051457">
    <property type="term" value="P:maintenance of protein location in nucleus"/>
    <property type="evidence" value="ECO:0007669"/>
    <property type="project" value="TreeGrafter"/>
</dbReference>
<dbReference type="Gene3D" id="1.20.1520.10">
    <property type="entry name" value="ADP-ribosylation factor-like 2-binding protein, domain"/>
    <property type="match status" value="1"/>
</dbReference>
<proteinExistence type="inferred from homology"/>
<evidence type="ECO:0000256" key="4">
    <source>
        <dbReference type="ARBA" id="ARBA00009880"/>
    </source>
</evidence>
<evidence type="ECO:0000256" key="12">
    <source>
        <dbReference type="ARBA" id="ARBA00025341"/>
    </source>
</evidence>
<keyword evidence="16" id="KW-1185">Reference proteome</keyword>
<organism evidence="15 16">
    <name type="scientific">Lynx canadensis</name>
    <name type="common">Canada lynx</name>
    <name type="synonym">Felis canadensis</name>
    <dbReference type="NCBI Taxonomy" id="61383"/>
    <lineage>
        <taxon>Eukaryota</taxon>
        <taxon>Metazoa</taxon>
        <taxon>Chordata</taxon>
        <taxon>Craniata</taxon>
        <taxon>Vertebrata</taxon>
        <taxon>Euteleostomi</taxon>
        <taxon>Mammalia</taxon>
        <taxon>Eutheria</taxon>
        <taxon>Laurasiatheria</taxon>
        <taxon>Carnivora</taxon>
        <taxon>Feliformia</taxon>
        <taxon>Felidae</taxon>
        <taxon>Felinae</taxon>
        <taxon>Lynx</taxon>
    </lineage>
</organism>
<dbReference type="InterPro" id="IPR042541">
    <property type="entry name" value="BART_sf"/>
</dbReference>
<reference evidence="15" key="2">
    <citation type="submission" date="2025-09" db="UniProtKB">
        <authorList>
            <consortium name="Ensembl"/>
        </authorList>
    </citation>
    <scope>IDENTIFICATION</scope>
</reference>
<comment type="similarity">
    <text evidence="4 13">Belongs to the ARL2BP family.</text>
</comment>
<evidence type="ECO:0000256" key="5">
    <source>
        <dbReference type="ARBA" id="ARBA00014849"/>
    </source>
</evidence>
<comment type="subcellular location">
    <subcellularLocation>
        <location evidence="1 13">Cytoplasm</location>
        <location evidence="1 13">Cytoskeleton</location>
        <location evidence="1 13">Cilium basal body</location>
    </subcellularLocation>
    <subcellularLocation>
        <location evidence="3 13">Cytoplasm</location>
        <location evidence="3 13">Cytoskeleton</location>
        <location evidence="3 13">Microtubule organizing center</location>
        <location evidence="3 13">Centrosome</location>
    </subcellularLocation>
    <subcellularLocation>
        <location evidence="13">Cytoplasm</location>
    </subcellularLocation>
    <subcellularLocation>
        <location evidence="2 13">Nucleus</location>
    </subcellularLocation>
    <subcellularLocation>
        <location evidence="13">Mitochondrion intermembrane space</location>
    </subcellularLocation>
</comment>
<name>A0A667HRR3_LYNCA</name>
<evidence type="ECO:0000256" key="11">
    <source>
        <dbReference type="ARBA" id="ARBA00023273"/>
    </source>
</evidence>
<keyword evidence="6 13" id="KW-0963">Cytoplasm</keyword>
<evidence type="ECO:0000256" key="8">
    <source>
        <dbReference type="ARBA" id="ARBA00023128"/>
    </source>
</evidence>
<evidence type="ECO:0000256" key="10">
    <source>
        <dbReference type="ARBA" id="ARBA00023242"/>
    </source>
</evidence>
<accession>A0A667HRR3</accession>
<dbReference type="Proteomes" id="UP000472241">
    <property type="component" value="Unplaced"/>
</dbReference>
<dbReference type="InterPro" id="IPR038849">
    <property type="entry name" value="ARL2BP"/>
</dbReference>
<keyword evidence="7 13" id="KW-0969">Cilium</keyword>
<evidence type="ECO:0000256" key="3">
    <source>
        <dbReference type="ARBA" id="ARBA00004300"/>
    </source>
</evidence>
<dbReference type="PANTHER" id="PTHR15487">
    <property type="entry name" value="ADP-RIBOSYLATION FACTOR-LIKE PROTEIN 2-BINDING PROTEIN"/>
    <property type="match status" value="1"/>
</dbReference>
<evidence type="ECO:0000256" key="7">
    <source>
        <dbReference type="ARBA" id="ARBA00023069"/>
    </source>
</evidence>
<evidence type="ECO:0000256" key="9">
    <source>
        <dbReference type="ARBA" id="ARBA00023212"/>
    </source>
</evidence>
<evidence type="ECO:0000256" key="13">
    <source>
        <dbReference type="RuleBase" id="RU367099"/>
    </source>
</evidence>
<dbReference type="PANTHER" id="PTHR15487:SF4">
    <property type="entry name" value="ADP-RIBOSYLATION FACTOR-LIKE PROTEIN 2-BINDING PROTEIN"/>
    <property type="match status" value="1"/>
</dbReference>
<dbReference type="InterPro" id="IPR023379">
    <property type="entry name" value="BART_dom"/>
</dbReference>
<keyword evidence="8 13" id="KW-0496">Mitochondrion</keyword>
<dbReference type="GO" id="GO:0005758">
    <property type="term" value="C:mitochondrial intermembrane space"/>
    <property type="evidence" value="ECO:0007669"/>
    <property type="project" value="UniProtKB-SubCell"/>
</dbReference>
<comment type="function">
    <text evidence="12 13">Together with ARL2, plays a role in the nuclear translocation, retention and transcriptional activity of STAT3. May play a role as an effector of ARL2.</text>
</comment>
<evidence type="ECO:0000256" key="1">
    <source>
        <dbReference type="ARBA" id="ARBA00004120"/>
    </source>
</evidence>
<feature type="domain" description="BART" evidence="14">
    <location>
        <begin position="20"/>
        <end position="82"/>
    </location>
</feature>
<keyword evidence="9 13" id="KW-0206">Cytoskeleton</keyword>
<evidence type="ECO:0000313" key="15">
    <source>
        <dbReference type="Ensembl" id="ENSLCNP00005013825.1"/>
    </source>
</evidence>
<evidence type="ECO:0000313" key="16">
    <source>
        <dbReference type="Proteomes" id="UP000472241"/>
    </source>
</evidence>
<keyword evidence="10 13" id="KW-0539">Nucleus</keyword>
<dbReference type="Pfam" id="PF11527">
    <property type="entry name" value="ARL2_Bind_BART"/>
    <property type="match status" value="1"/>
</dbReference>
<dbReference type="GO" id="GO:0005929">
    <property type="term" value="C:cilium"/>
    <property type="evidence" value="ECO:0007669"/>
    <property type="project" value="UniProtKB-UniRule"/>
</dbReference>
<keyword evidence="11 13" id="KW-0966">Cell projection</keyword>
<evidence type="ECO:0000259" key="14">
    <source>
        <dbReference type="Pfam" id="PF11527"/>
    </source>
</evidence>
<dbReference type="AlphaFoldDB" id="A0A667HRR3"/>